<keyword evidence="4 10" id="KW-1134">Transmembrane beta strand</keyword>
<dbReference type="NCBIfam" id="TIGR01783">
    <property type="entry name" value="TonB-siderophor"/>
    <property type="match status" value="1"/>
</dbReference>
<evidence type="ECO:0000256" key="9">
    <source>
        <dbReference type="ARBA" id="ARBA00023237"/>
    </source>
</evidence>
<sequence>MPTSKPLLVAALPPVTTSTLLPLGAMLLASSFSANAQDNAGGPVKSLKQITITEQVEEEQGKDSVRATTTSIGKGKQDLRDVPQSITVVTEKLVDDRNLDTLKEVLHNTAGVTFLAAEGGEEDIRLRGFSLAQTGDIYVDGMRDPAFYDRDTFNSDKIELLRGSASMLFGRGSTGGAVNQASKQGRSIDDNEVTTTIGSYNYRRVTGDFNIKTGEDSGLRINAMVTKADNNGAGSSIDKRGIAANYRWGIGTKDEFSLGLYSLRNDNGINYGVRWIKPTSSAATSTSGLNEAISPQTYYGMASDYNKGSADYLTASHIHRFDDDSELKTSVRRGVYTRDMRATLWNYATGTGINNFSDATVLTRGAQNKIQDLNSVYLQSDYSTKFSALGLKHEVFAGVDLAQENKNVFRVTGGSTRPSTTVGTPNDGASVNEGARVVTRSSAFEADNLGLYAMDLVQVAEHWKVLGGLRFDRMRGNYKTEDANGKTTAAYDQMIANWSQRVGALYQPTELSSFHISWGTSFNTSADTYSYSGTSSNAPPEQSRNVEIGAKLDSADKRYTTRLAIFQSVKFNERNTDPDNAAATAVLSGQRHATGLEIDASGMLTPKWEIYGSYMWMPDAMVDAAAPCPATGTCTQATAGDRVGDRPSLTPIHSGTVWTTYQFTPELRLGAGVNFRSEQSPNRNPGFFAPGYATLDLMGEYKFNEKTVLKVNVTNALDKLYADGLYTAFYTPGPGRTVQATLNLKF</sequence>
<feature type="region of interest" description="Disordered" evidence="12">
    <location>
        <begin position="58"/>
        <end position="77"/>
    </location>
</feature>
<dbReference type="Gene3D" id="2.170.130.10">
    <property type="entry name" value="TonB-dependent receptor, plug domain"/>
    <property type="match status" value="1"/>
</dbReference>
<keyword evidence="9 10" id="KW-0998">Cell outer membrane</keyword>
<dbReference type="RefSeq" id="WP_313866773.1">
    <property type="nucleotide sequence ID" value="NZ_CP132507.1"/>
</dbReference>
<feature type="signal peptide" evidence="13">
    <location>
        <begin position="1"/>
        <end position="36"/>
    </location>
</feature>
<proteinExistence type="inferred from homology"/>
<gene>
    <name evidence="16" type="ORF">RAN89_13385</name>
</gene>
<evidence type="ECO:0000256" key="6">
    <source>
        <dbReference type="ARBA" id="ARBA00023077"/>
    </source>
</evidence>
<dbReference type="Pfam" id="PF00593">
    <property type="entry name" value="TonB_dep_Rec_b-barrel"/>
    <property type="match status" value="1"/>
</dbReference>
<dbReference type="PROSITE" id="PS52016">
    <property type="entry name" value="TONB_DEPENDENT_REC_3"/>
    <property type="match status" value="1"/>
</dbReference>
<evidence type="ECO:0000256" key="2">
    <source>
        <dbReference type="ARBA" id="ARBA00009810"/>
    </source>
</evidence>
<name>A0ABZ0AW73_9BURK</name>
<comment type="similarity">
    <text evidence="2 10 11">Belongs to the TonB-dependent receptor family.</text>
</comment>
<dbReference type="InterPro" id="IPR000531">
    <property type="entry name" value="Beta-barrel_TonB"/>
</dbReference>
<dbReference type="PANTHER" id="PTHR32552">
    <property type="entry name" value="FERRICHROME IRON RECEPTOR-RELATED"/>
    <property type="match status" value="1"/>
</dbReference>
<evidence type="ECO:0000256" key="1">
    <source>
        <dbReference type="ARBA" id="ARBA00004571"/>
    </source>
</evidence>
<evidence type="ECO:0000256" key="8">
    <source>
        <dbReference type="ARBA" id="ARBA00023170"/>
    </source>
</evidence>
<evidence type="ECO:0000256" key="12">
    <source>
        <dbReference type="SAM" id="MobiDB-lite"/>
    </source>
</evidence>
<comment type="subcellular location">
    <subcellularLocation>
        <location evidence="1 10">Cell outer membrane</location>
        <topology evidence="1 10">Multi-pass membrane protein</topology>
    </subcellularLocation>
</comment>
<accession>A0ABZ0AW73</accession>
<dbReference type="Proteomes" id="UP001302257">
    <property type="component" value="Chromosome"/>
</dbReference>
<evidence type="ECO:0000313" key="17">
    <source>
        <dbReference type="Proteomes" id="UP001302257"/>
    </source>
</evidence>
<dbReference type="SUPFAM" id="SSF56935">
    <property type="entry name" value="Porins"/>
    <property type="match status" value="1"/>
</dbReference>
<evidence type="ECO:0000256" key="4">
    <source>
        <dbReference type="ARBA" id="ARBA00022452"/>
    </source>
</evidence>
<feature type="domain" description="TonB-dependent receptor-like beta-barrel" evidence="14">
    <location>
        <begin position="263"/>
        <end position="715"/>
    </location>
</feature>
<keyword evidence="8 16" id="KW-0675">Receptor</keyword>
<feature type="chain" id="PRO_5046488160" evidence="13">
    <location>
        <begin position="37"/>
        <end position="746"/>
    </location>
</feature>
<evidence type="ECO:0000259" key="15">
    <source>
        <dbReference type="Pfam" id="PF07715"/>
    </source>
</evidence>
<keyword evidence="3 10" id="KW-0813">Transport</keyword>
<dbReference type="Gene3D" id="2.40.170.20">
    <property type="entry name" value="TonB-dependent receptor, beta-barrel domain"/>
    <property type="match status" value="1"/>
</dbReference>
<evidence type="ECO:0000256" key="5">
    <source>
        <dbReference type="ARBA" id="ARBA00022692"/>
    </source>
</evidence>
<evidence type="ECO:0000256" key="10">
    <source>
        <dbReference type="PROSITE-ProRule" id="PRU01360"/>
    </source>
</evidence>
<dbReference type="PANTHER" id="PTHR32552:SF83">
    <property type="entry name" value="BLR3904 PROTEIN"/>
    <property type="match status" value="1"/>
</dbReference>
<evidence type="ECO:0000313" key="16">
    <source>
        <dbReference type="EMBL" id="WNO03900.1"/>
    </source>
</evidence>
<keyword evidence="5 10" id="KW-0812">Transmembrane</keyword>
<protein>
    <submittedName>
        <fullName evidence="16">TonB-dependent siderophore receptor</fullName>
    </submittedName>
</protein>
<keyword evidence="6 11" id="KW-0798">TonB box</keyword>
<reference evidence="16 17" key="1">
    <citation type="submission" date="2023-08" db="EMBL/GenBank/DDBJ databases">
        <title>Rhodoferax potami sp. nov. and Rhodoferax mekongensis sp. nov., isolated from the Mekong River in Thailand.</title>
        <authorList>
            <person name="Kitikhun S."/>
            <person name="Charoenyingcharoen P."/>
            <person name="Siriarchawattana P."/>
            <person name="Likhitrattanapisal S."/>
            <person name="Nilsakha T."/>
            <person name="Chanpet A."/>
            <person name="Rattanawaree P."/>
            <person name="Ingsriswang S."/>
        </authorList>
    </citation>
    <scope>NUCLEOTIDE SEQUENCE [LARGE SCALE GENOMIC DNA]</scope>
    <source>
        <strain evidence="16 17">TBRC 17307</strain>
    </source>
</reference>
<evidence type="ECO:0000256" key="11">
    <source>
        <dbReference type="RuleBase" id="RU003357"/>
    </source>
</evidence>
<dbReference type="InterPro" id="IPR010105">
    <property type="entry name" value="TonB_sidphr_rcpt"/>
</dbReference>
<evidence type="ECO:0000256" key="7">
    <source>
        <dbReference type="ARBA" id="ARBA00023136"/>
    </source>
</evidence>
<feature type="domain" description="TonB-dependent receptor plug" evidence="15">
    <location>
        <begin position="79"/>
        <end position="177"/>
    </location>
</feature>
<dbReference type="InterPro" id="IPR039426">
    <property type="entry name" value="TonB-dep_rcpt-like"/>
</dbReference>
<evidence type="ECO:0000256" key="3">
    <source>
        <dbReference type="ARBA" id="ARBA00022448"/>
    </source>
</evidence>
<dbReference type="InterPro" id="IPR037066">
    <property type="entry name" value="Plug_dom_sf"/>
</dbReference>
<organism evidence="16 17">
    <name type="scientific">Rhodoferax mekongensis</name>
    <dbReference type="NCBI Taxonomy" id="3068341"/>
    <lineage>
        <taxon>Bacteria</taxon>
        <taxon>Pseudomonadati</taxon>
        <taxon>Pseudomonadota</taxon>
        <taxon>Betaproteobacteria</taxon>
        <taxon>Burkholderiales</taxon>
        <taxon>Comamonadaceae</taxon>
        <taxon>Rhodoferax</taxon>
    </lineage>
</organism>
<keyword evidence="13" id="KW-0732">Signal</keyword>
<keyword evidence="7 10" id="KW-0472">Membrane</keyword>
<keyword evidence="17" id="KW-1185">Reference proteome</keyword>
<evidence type="ECO:0000259" key="14">
    <source>
        <dbReference type="Pfam" id="PF00593"/>
    </source>
</evidence>
<evidence type="ECO:0000256" key="13">
    <source>
        <dbReference type="SAM" id="SignalP"/>
    </source>
</evidence>
<dbReference type="InterPro" id="IPR036942">
    <property type="entry name" value="Beta-barrel_TonB_sf"/>
</dbReference>
<dbReference type="EMBL" id="CP132507">
    <property type="protein sequence ID" value="WNO03900.1"/>
    <property type="molecule type" value="Genomic_DNA"/>
</dbReference>
<dbReference type="Pfam" id="PF07715">
    <property type="entry name" value="Plug"/>
    <property type="match status" value="1"/>
</dbReference>
<dbReference type="InterPro" id="IPR012910">
    <property type="entry name" value="Plug_dom"/>
</dbReference>
<dbReference type="CDD" id="cd01347">
    <property type="entry name" value="ligand_gated_channel"/>
    <property type="match status" value="1"/>
</dbReference>